<feature type="non-terminal residue" evidence="1">
    <location>
        <position position="1"/>
    </location>
</feature>
<accession>A0A1A6H6I6</accession>
<proteinExistence type="predicted"/>
<protein>
    <submittedName>
        <fullName evidence="1">Uncharacterized protein</fullName>
    </submittedName>
</protein>
<dbReference type="EMBL" id="LZPO01044571">
    <property type="protein sequence ID" value="OBS73909.1"/>
    <property type="molecule type" value="Genomic_DNA"/>
</dbReference>
<dbReference type="Proteomes" id="UP000092124">
    <property type="component" value="Unassembled WGS sequence"/>
</dbReference>
<name>A0A1A6H6I6_NEOLE</name>
<gene>
    <name evidence="1" type="ORF">A6R68_15548</name>
</gene>
<keyword evidence="2" id="KW-1185">Reference proteome</keyword>
<evidence type="ECO:0000313" key="2">
    <source>
        <dbReference type="Proteomes" id="UP000092124"/>
    </source>
</evidence>
<reference evidence="1 2" key="1">
    <citation type="submission" date="2016-06" db="EMBL/GenBank/DDBJ databases">
        <title>The Draft Genome Sequence and Annotation of the Desert Woodrat Neotoma lepida.</title>
        <authorList>
            <person name="Campbell M."/>
            <person name="Oakeson K.F."/>
            <person name="Yandell M."/>
            <person name="Halpert J.R."/>
            <person name="Dearing D."/>
        </authorList>
    </citation>
    <scope>NUCLEOTIDE SEQUENCE [LARGE SCALE GENOMIC DNA]</scope>
    <source>
        <strain evidence="1">417</strain>
        <tissue evidence="1">Liver</tissue>
    </source>
</reference>
<sequence length="67" mass="7890">APRIILVAVLRTSRDWLMVKDVCDPAVGGRENWEFQASHTLFQQHRHLQVPFPLSRSGHRRYCHKKL</sequence>
<organism evidence="1 2">
    <name type="scientific">Neotoma lepida</name>
    <name type="common">Desert woodrat</name>
    <dbReference type="NCBI Taxonomy" id="56216"/>
    <lineage>
        <taxon>Eukaryota</taxon>
        <taxon>Metazoa</taxon>
        <taxon>Chordata</taxon>
        <taxon>Craniata</taxon>
        <taxon>Vertebrata</taxon>
        <taxon>Euteleostomi</taxon>
        <taxon>Mammalia</taxon>
        <taxon>Eutheria</taxon>
        <taxon>Euarchontoglires</taxon>
        <taxon>Glires</taxon>
        <taxon>Rodentia</taxon>
        <taxon>Myomorpha</taxon>
        <taxon>Muroidea</taxon>
        <taxon>Cricetidae</taxon>
        <taxon>Neotominae</taxon>
        <taxon>Neotoma</taxon>
    </lineage>
</organism>
<dbReference type="AlphaFoldDB" id="A0A1A6H6I6"/>
<evidence type="ECO:0000313" key="1">
    <source>
        <dbReference type="EMBL" id="OBS73909.1"/>
    </source>
</evidence>
<comment type="caution">
    <text evidence="1">The sequence shown here is derived from an EMBL/GenBank/DDBJ whole genome shotgun (WGS) entry which is preliminary data.</text>
</comment>